<dbReference type="InterPro" id="IPR046964">
    <property type="entry name" value="RTN1-4"/>
</dbReference>
<dbReference type="Proteomes" id="UP000038009">
    <property type="component" value="Unassembled WGS sequence"/>
</dbReference>
<feature type="compositionally biased region" description="Low complexity" evidence="1">
    <location>
        <begin position="288"/>
        <end position="299"/>
    </location>
</feature>
<sequence>MFRRRPIHTAAAALTGTSTIATPSHNFITTPSQIWITITSPTAHPFVNGHPWILRVPLEVDASPPPSSASWNAAGLIGHGVLHRSRTLLAPHGVSSSPSGNASTTAAIHGDAEPRGPYDVTIDEALLDKEDGSTKRATVRDLVCLLVDPDAGANIEAVSLRDFAAMAPKRQLRAVGNDQDGLSILLSSERYQSERDARALRLAGITTVGQWREQPDRIPLSAYSRGVLDTAYNALARSRQQSQKDLVVAWLTRTIQRAVAEELMAPRMLSSGVSGGHATAQTHGDSGAGAEAETAYTTTFSSPDKPVRGEMMKENETVRDAATAAPAVAEPRRRGPRQRPVASPADNAKAEATEDAVVESVEAADAERSEEIDTEMADLVAEAEAIMKDAPPAAAGVDAAQSRVRDASEEEVEEVIEEVEEVEEVPEEEAEVQDDAGGETAAAVAAATAPPDTTAQQKEKLARLAELMLKQFNTADGYLHPTNKAERKEQEQRGEILVLDEDTAQVDPLAMFSAYHAATVTEADPVGVRALKTIWTSYNKHQMALEEASNEAAVEFYKRESVNALLYGSVLMRALAREEPVVVLEGTSLPRYGFPLVSSDTRPFNAAVAAPSSLSSTVTDMTPAKVSAAMQAYKTLFSDKEKRYSPFRPAVDQNAGCSVVRLSGTTLHLHYTSARDHIMEEEVRLPFAEVLLGMLHLLRQKVLPRINVLHYHLIATKLADATTDTYSVLRATATLDLTNPFTKEEHAKLKALAAPLGMSEEMDEFRCIDDLVMEIEDNSGASVVHSLLHNREDLEATLTATLAQLLPEDIEGEAGGEKTAATAEEDVEEEEDAAADNDEESEVAVQPSARGKSHTQEKPQRHPAPPAVPTIRRTATSPPPAAKESVADEEAELEEAIYTQWQKQKEQQQQQHRARGIKTTPAARAAAAPEVEEVEAEEEEFEEEEEELKAPSPAATPTVARMTRSSAYQPRHPAPPAAASAAVASPSRRNAAPHTRTATVAADATEEEEFEEEEEYEEEEFEEEEEVEEEEVEVVTAPLLPRSPPGHRAVPVELAEEEEAPRRTTRAPPPHPQRGTRHQPPNSPVAAAAAAAAPSRARTQVQPVPRGATVEEDAGVEIEDEDVPPPLPQVRTRRGGARRHSARARVPVQLEEEAYSASLNERGDSELNDAVANEDQWFKKPKRRYVE</sequence>
<feature type="compositionally biased region" description="Acidic residues" evidence="1">
    <location>
        <begin position="1110"/>
        <end position="1123"/>
    </location>
</feature>
<reference evidence="2 3" key="1">
    <citation type="journal article" date="2015" name="PLoS Pathog.">
        <title>Leptomonas seymouri: Adaptations to the Dixenous Life Cycle Analyzed by Genome Sequencing, Transcriptome Profiling and Co-infection with Leishmania donovani.</title>
        <authorList>
            <person name="Kraeva N."/>
            <person name="Butenko A."/>
            <person name="Hlavacova J."/>
            <person name="Kostygov A."/>
            <person name="Myskova J."/>
            <person name="Grybchuk D."/>
            <person name="Lestinova T."/>
            <person name="Votypka J."/>
            <person name="Volf P."/>
            <person name="Opperdoes F."/>
            <person name="Flegontov P."/>
            <person name="Lukes J."/>
            <person name="Yurchenko V."/>
        </authorList>
    </citation>
    <scope>NUCLEOTIDE SEQUENCE [LARGE SCALE GENOMIC DNA]</scope>
    <source>
        <strain evidence="2 3">ATCC 30220</strain>
    </source>
</reference>
<dbReference type="OMA" id="TIWTSYN"/>
<dbReference type="OrthoDB" id="267902at2759"/>
<dbReference type="PANTHER" id="PTHR45799:SF4">
    <property type="entry name" value="RETICULON-3"/>
    <property type="match status" value="1"/>
</dbReference>
<dbReference type="AlphaFoldDB" id="A0A0N1ILE1"/>
<dbReference type="GO" id="GO:0005789">
    <property type="term" value="C:endoplasmic reticulum membrane"/>
    <property type="evidence" value="ECO:0007669"/>
    <property type="project" value="TreeGrafter"/>
</dbReference>
<dbReference type="EMBL" id="LJSK01000080">
    <property type="protein sequence ID" value="KPI87600.1"/>
    <property type="molecule type" value="Genomic_DNA"/>
</dbReference>
<comment type="caution">
    <text evidence="2">The sequence shown here is derived from an EMBL/GenBank/DDBJ whole genome shotgun (WGS) entry which is preliminary data.</text>
</comment>
<feature type="compositionally biased region" description="Polar residues" evidence="1">
    <location>
        <begin position="94"/>
        <end position="106"/>
    </location>
</feature>
<accession>A0A0N1ILE1</accession>
<name>A0A0N1ILE1_LEPSE</name>
<organism evidence="2 3">
    <name type="scientific">Leptomonas seymouri</name>
    <dbReference type="NCBI Taxonomy" id="5684"/>
    <lineage>
        <taxon>Eukaryota</taxon>
        <taxon>Discoba</taxon>
        <taxon>Euglenozoa</taxon>
        <taxon>Kinetoplastea</taxon>
        <taxon>Metakinetoplastina</taxon>
        <taxon>Trypanosomatida</taxon>
        <taxon>Trypanosomatidae</taxon>
        <taxon>Leishmaniinae</taxon>
        <taxon>Leptomonas</taxon>
    </lineage>
</organism>
<feature type="region of interest" description="Disordered" evidence="1">
    <location>
        <begin position="270"/>
        <end position="358"/>
    </location>
</feature>
<feature type="compositionally biased region" description="Acidic residues" evidence="1">
    <location>
        <begin position="419"/>
        <end position="437"/>
    </location>
</feature>
<keyword evidence="3" id="KW-1185">Reference proteome</keyword>
<feature type="compositionally biased region" description="Basic and acidic residues" evidence="1">
    <location>
        <begin position="305"/>
        <end position="319"/>
    </location>
</feature>
<feature type="compositionally biased region" description="Acidic residues" evidence="1">
    <location>
        <begin position="1004"/>
        <end position="1033"/>
    </location>
</feature>
<feature type="compositionally biased region" description="Low complexity" evidence="1">
    <location>
        <begin position="977"/>
        <end position="993"/>
    </location>
</feature>
<protein>
    <submittedName>
        <fullName evidence="2">Uncharacterized protein</fullName>
    </submittedName>
</protein>
<feature type="compositionally biased region" description="Acidic residues" evidence="1">
    <location>
        <begin position="823"/>
        <end position="842"/>
    </location>
</feature>
<feature type="region of interest" description="Disordered" evidence="1">
    <location>
        <begin position="92"/>
        <end position="114"/>
    </location>
</feature>
<feature type="region of interest" description="Disordered" evidence="1">
    <location>
        <begin position="419"/>
        <end position="455"/>
    </location>
</feature>
<feature type="compositionally biased region" description="Low complexity" evidence="1">
    <location>
        <begin position="320"/>
        <end position="329"/>
    </location>
</feature>
<gene>
    <name evidence="2" type="ORF">ABL78_3309</name>
</gene>
<evidence type="ECO:0000313" key="3">
    <source>
        <dbReference type="Proteomes" id="UP000038009"/>
    </source>
</evidence>
<dbReference type="GO" id="GO:0071787">
    <property type="term" value="P:endoplasmic reticulum tubular network formation"/>
    <property type="evidence" value="ECO:0007669"/>
    <property type="project" value="TreeGrafter"/>
</dbReference>
<feature type="compositionally biased region" description="Acidic residues" evidence="1">
    <location>
        <begin position="930"/>
        <end position="947"/>
    </location>
</feature>
<dbReference type="VEuPathDB" id="TriTrypDB:Lsey_0080_0070"/>
<feature type="compositionally biased region" description="Basic residues" evidence="1">
    <location>
        <begin position="1131"/>
        <end position="1143"/>
    </location>
</feature>
<evidence type="ECO:0000256" key="1">
    <source>
        <dbReference type="SAM" id="MobiDB-lite"/>
    </source>
</evidence>
<evidence type="ECO:0000313" key="2">
    <source>
        <dbReference type="EMBL" id="KPI87600.1"/>
    </source>
</evidence>
<proteinExistence type="predicted"/>
<dbReference type="PANTHER" id="PTHR45799">
    <property type="entry name" value="RETICULON-LIKE PROTEIN"/>
    <property type="match status" value="1"/>
</dbReference>
<feature type="region of interest" description="Disordered" evidence="1">
    <location>
        <begin position="808"/>
        <end position="1187"/>
    </location>
</feature>
<feature type="compositionally biased region" description="Low complexity" evidence="1">
    <location>
        <begin position="438"/>
        <end position="455"/>
    </location>
</feature>